<protein>
    <submittedName>
        <fullName evidence="2">Threonylcarbamoyl-AMP synthase</fullName>
    </submittedName>
</protein>
<feature type="domain" description="YrdC-like" evidence="1">
    <location>
        <begin position="14"/>
        <end position="200"/>
    </location>
</feature>
<dbReference type="InterPro" id="IPR052532">
    <property type="entry name" value="SUA5_domain"/>
</dbReference>
<dbReference type="Pfam" id="PF01300">
    <property type="entry name" value="Sua5_yciO_yrdC"/>
    <property type="match status" value="1"/>
</dbReference>
<dbReference type="SUPFAM" id="SSF55821">
    <property type="entry name" value="YrdC/RibB"/>
    <property type="match status" value="1"/>
</dbReference>
<dbReference type="NCBIfam" id="TIGR00057">
    <property type="entry name" value="L-threonylcarbamoyladenylate synthase"/>
    <property type="match status" value="1"/>
</dbReference>
<evidence type="ECO:0000259" key="1">
    <source>
        <dbReference type="PROSITE" id="PS51163"/>
    </source>
</evidence>
<dbReference type="Gene3D" id="3.90.870.10">
    <property type="entry name" value="DHBP synthase"/>
    <property type="match status" value="1"/>
</dbReference>
<dbReference type="InterPro" id="IPR017945">
    <property type="entry name" value="DHBP_synth_RibB-like_a/b_dom"/>
</dbReference>
<dbReference type="PROSITE" id="PS51163">
    <property type="entry name" value="YRDC"/>
    <property type="match status" value="1"/>
</dbReference>
<comment type="caution">
    <text evidence="2">The sequence shown here is derived from an EMBL/GenBank/DDBJ whole genome shotgun (WGS) entry which is preliminary data.</text>
</comment>
<reference evidence="2 3" key="1">
    <citation type="journal article" date="2018" name="Aquat. Microb. Ecol.">
        <title>Gammaproteobacterial methanotrophs dominate.</title>
        <authorList>
            <person name="Rissanen A.J."/>
            <person name="Saarenheimo J."/>
            <person name="Tiirola M."/>
            <person name="Peura S."/>
            <person name="Aalto S.L."/>
            <person name="Karvinen A."/>
            <person name="Nykanen H."/>
        </authorList>
    </citation>
    <scope>NUCLEOTIDE SEQUENCE [LARGE SCALE GENOMIC DNA]</scope>
    <source>
        <strain evidence="2">AMbin10</strain>
    </source>
</reference>
<proteinExistence type="predicted"/>
<dbReference type="InterPro" id="IPR006070">
    <property type="entry name" value="Sua5-like_dom"/>
</dbReference>
<dbReference type="PANTHER" id="PTHR42828">
    <property type="entry name" value="DHBP SYNTHASE RIBB-LIKE ALPHA/BETA DOMAIN-CONTAINING PROTEIN"/>
    <property type="match status" value="1"/>
</dbReference>
<organism evidence="2 3">
    <name type="scientific">Candidatus Methylumidiphilus alinenensis</name>
    <dbReference type="NCBI Taxonomy" id="2202197"/>
    <lineage>
        <taxon>Bacteria</taxon>
        <taxon>Pseudomonadati</taxon>
        <taxon>Pseudomonadota</taxon>
        <taxon>Gammaproteobacteria</taxon>
        <taxon>Methylococcales</taxon>
        <taxon>Candidatus Methylumidiphilus</taxon>
    </lineage>
</organism>
<name>A0A2W4R6H3_9GAMM</name>
<evidence type="ECO:0000313" key="3">
    <source>
        <dbReference type="Proteomes" id="UP000249396"/>
    </source>
</evidence>
<dbReference type="Proteomes" id="UP000249396">
    <property type="component" value="Unassembled WGS sequence"/>
</dbReference>
<evidence type="ECO:0000313" key="2">
    <source>
        <dbReference type="EMBL" id="PZN79775.1"/>
    </source>
</evidence>
<dbReference type="EMBL" id="QJPH01000292">
    <property type="protein sequence ID" value="PZN79775.1"/>
    <property type="molecule type" value="Genomic_DNA"/>
</dbReference>
<gene>
    <name evidence="2" type="ORF">DM484_10775</name>
</gene>
<sequence length="206" mass="23422">MAQYFQIHPLSPQERLVRRAVEVVRNGGLIVYPSDSSYALGCQIDNKDALERIRLIRQLGQEHRFALVCRDLSQISSFTRFGNEAFRLIKMLTPGPFTFILKATKEVPRRLQHPKFKTVGIRIPNSPIVQALVKELGEPLFSSTLIMPGDDEAMSDPYEIRERLEKLVDLIIDADVVPYEPTTIIGFTEDTPEIIRQGKAVVTFLQ</sequence>
<accession>A0A2W4R6H3</accession>
<dbReference type="GO" id="GO:0003725">
    <property type="term" value="F:double-stranded RNA binding"/>
    <property type="evidence" value="ECO:0007669"/>
    <property type="project" value="InterPro"/>
</dbReference>
<dbReference type="AlphaFoldDB" id="A0A2W4R6H3"/>
<dbReference type="PANTHER" id="PTHR42828:SF3">
    <property type="entry name" value="THREONYLCARBAMOYL-AMP SYNTHASE"/>
    <property type="match status" value="1"/>
</dbReference>